<reference evidence="2 3" key="1">
    <citation type="submission" date="2015-07" db="EMBL/GenBank/DDBJ databases">
        <title>Isolation and Genomic Characterization of a Novel Halophilic Metal-Reducing Deltaproteobacterium from the Deep Subsurface.</title>
        <authorList>
            <person name="Badalamenti J.P."/>
            <person name="Summers Z.M."/>
            <person name="Gralnick J.A."/>
            <person name="Bond D.R."/>
        </authorList>
    </citation>
    <scope>NUCLEOTIDE SEQUENCE [LARGE SCALE GENOMIC DNA]</scope>
    <source>
        <strain evidence="2 3">WTL</strain>
    </source>
</reference>
<evidence type="ECO:0000256" key="1">
    <source>
        <dbReference type="SAM" id="MobiDB-lite"/>
    </source>
</evidence>
<dbReference type="AlphaFoldDB" id="A0A0M4DF96"/>
<evidence type="ECO:0000313" key="3">
    <source>
        <dbReference type="Proteomes" id="UP000057158"/>
    </source>
</evidence>
<keyword evidence="3" id="KW-1185">Reference proteome</keyword>
<dbReference type="Proteomes" id="UP000057158">
    <property type="component" value="Chromosome"/>
</dbReference>
<organism evidence="2 3">
    <name type="scientific">Desulfuromonas soudanensis</name>
    <dbReference type="NCBI Taxonomy" id="1603606"/>
    <lineage>
        <taxon>Bacteria</taxon>
        <taxon>Pseudomonadati</taxon>
        <taxon>Thermodesulfobacteriota</taxon>
        <taxon>Desulfuromonadia</taxon>
        <taxon>Desulfuromonadales</taxon>
        <taxon>Desulfuromonadaceae</taxon>
        <taxon>Desulfuromonas</taxon>
    </lineage>
</organism>
<dbReference type="PATRIC" id="fig|1603606.3.peg.381"/>
<dbReference type="KEGG" id="des:DSOUD_0350"/>
<dbReference type="OrthoDB" id="6198376at2"/>
<proteinExistence type="predicted"/>
<sequence>MQCELLETCGFFKEYQGTLDLACRGFIKTYCKGPQMNECRRKEYRQAHGKPPVTEMMPNGQTMPKEYRKND</sequence>
<dbReference type="RefSeq" id="WP_053549376.1">
    <property type="nucleotide sequence ID" value="NZ_CP010802.1"/>
</dbReference>
<feature type="region of interest" description="Disordered" evidence="1">
    <location>
        <begin position="44"/>
        <end position="71"/>
    </location>
</feature>
<accession>A0A0M4DF96</accession>
<evidence type="ECO:0000313" key="2">
    <source>
        <dbReference type="EMBL" id="ALC15145.1"/>
    </source>
</evidence>
<protein>
    <submittedName>
        <fullName evidence="2">Uncharacterized protein</fullName>
    </submittedName>
</protein>
<dbReference type="EMBL" id="CP010802">
    <property type="protein sequence ID" value="ALC15145.1"/>
    <property type="molecule type" value="Genomic_DNA"/>
</dbReference>
<name>A0A0M4DF96_9BACT</name>
<gene>
    <name evidence="2" type="ORF">DSOUD_0350</name>
</gene>